<dbReference type="EMBL" id="CP070619">
    <property type="protein sequence ID" value="QSE92768.1"/>
    <property type="molecule type" value="Genomic_DNA"/>
</dbReference>
<keyword evidence="4" id="KW-1185">Reference proteome</keyword>
<dbReference type="Pfam" id="PF03480">
    <property type="entry name" value="DctP"/>
    <property type="match status" value="1"/>
</dbReference>
<dbReference type="PANTHER" id="PTHR33376">
    <property type="match status" value="1"/>
</dbReference>
<reference evidence="3 4" key="2">
    <citation type="journal article" date="2022" name="Arch. Microbiol.">
        <title>Rhodococcus pseudokoreensis sp. nov. isolated from the rhizosphere of young M26 apple rootstocks.</title>
        <authorList>
            <person name="Kampfer P."/>
            <person name="Glaeser S.P."/>
            <person name="Blom J."/>
            <person name="Wolf J."/>
            <person name="Benning S."/>
            <person name="Schloter M."/>
            <person name="Neumann-Schaal M."/>
        </authorList>
    </citation>
    <scope>NUCLEOTIDE SEQUENCE [LARGE SCALE GENOMIC DNA]</scope>
    <source>
        <strain evidence="3 4">R79</strain>
    </source>
</reference>
<evidence type="ECO:0000313" key="3">
    <source>
        <dbReference type="EMBL" id="QSE92768.1"/>
    </source>
</evidence>
<name>A0A974W7K8_9NOCA</name>
<organism evidence="3 4">
    <name type="scientific">Rhodococcus pseudokoreensis</name>
    <dbReference type="NCBI Taxonomy" id="2811421"/>
    <lineage>
        <taxon>Bacteria</taxon>
        <taxon>Bacillati</taxon>
        <taxon>Actinomycetota</taxon>
        <taxon>Actinomycetes</taxon>
        <taxon>Mycobacteriales</taxon>
        <taxon>Nocardiaceae</taxon>
        <taxon>Rhodococcus</taxon>
    </lineage>
</organism>
<evidence type="ECO:0000313" key="4">
    <source>
        <dbReference type="Proteomes" id="UP000662986"/>
    </source>
</evidence>
<evidence type="ECO:0000256" key="1">
    <source>
        <dbReference type="ARBA" id="ARBA00022729"/>
    </source>
</evidence>
<keyword evidence="1 2" id="KW-0732">Signal</keyword>
<dbReference type="Gene3D" id="3.40.190.170">
    <property type="entry name" value="Bacterial extracellular solute-binding protein, family 7"/>
    <property type="match status" value="1"/>
</dbReference>
<dbReference type="PROSITE" id="PS51257">
    <property type="entry name" value="PROKAR_LIPOPROTEIN"/>
    <property type="match status" value="1"/>
</dbReference>
<dbReference type="InterPro" id="IPR018389">
    <property type="entry name" value="DctP_fam"/>
</dbReference>
<evidence type="ECO:0000256" key="2">
    <source>
        <dbReference type="SAM" id="SignalP"/>
    </source>
</evidence>
<proteinExistence type="predicted"/>
<dbReference type="Proteomes" id="UP000662986">
    <property type="component" value="Chromosome"/>
</dbReference>
<dbReference type="NCBIfam" id="NF037995">
    <property type="entry name" value="TRAP_S1"/>
    <property type="match status" value="1"/>
</dbReference>
<dbReference type="InterPro" id="IPR038404">
    <property type="entry name" value="TRAP_DctP_sf"/>
</dbReference>
<feature type="chain" id="PRO_5046607293" evidence="2">
    <location>
        <begin position="34"/>
        <end position="401"/>
    </location>
</feature>
<accession>A0A974W7K8</accession>
<sequence>MGRTTHAARFRSRARWGAAMATLLMLVSGCGTATGHDTGGTPDKPLVLRYADYTSARSGDGFRAFAADVTDHTDGRITFDEYWGGSLLTGTDMASGVRGGVADLGMFTATYYPSEFPLTDWLSRLGNLADTDYPRGVMQANAAQADFAMSSEQVNNQFENRGMKLLFSAHPITNYDILCKTPVTTLADATGKRIRSGGGMWDDEIRALGMTPVNLSIGETYEGLERGVIDCTLASPKTVTSYGFWEVAKHYTNLPLTGINAQYVVMNQEVWDSLAVEDQRVIWDAAYLWFQGYLEYEGLGLEKVLVDTGTNEHGLALHDPADDMLGAVKNQQAKVRASLPSTAPDRIESPELILRGYEDTMAKWHARLASLDLSRTTTDGGIDLTEYAAEVRSEVFDRHKP</sequence>
<dbReference type="PANTHER" id="PTHR33376:SF15">
    <property type="entry name" value="BLL6794 PROTEIN"/>
    <property type="match status" value="1"/>
</dbReference>
<dbReference type="RefSeq" id="WP_206009220.1">
    <property type="nucleotide sequence ID" value="NZ_CP070619.1"/>
</dbReference>
<gene>
    <name evidence="3" type="primary">dctP</name>
    <name evidence="3" type="ORF">JWS13_31300</name>
</gene>
<reference evidence="3 4" key="1">
    <citation type="journal article" date="2021" name="Microbiol. Resour. Announc.">
        <title>Complete Genome Sequences of Two Rhodococcus sp. Strains with Large and Linear Chromosomes, Isolated from Apple Rhizosphere.</title>
        <authorList>
            <person name="Benning S."/>
            <person name="Brugnone N."/>
            <person name="Siani R."/>
            <person name="Kublik S."/>
            <person name="Schloter M."/>
            <person name="Rad V."/>
        </authorList>
    </citation>
    <scope>NUCLEOTIDE SEQUENCE [LARGE SCALE GENOMIC DNA]</scope>
    <source>
        <strain evidence="3 4">R79</strain>
    </source>
</reference>
<feature type="signal peptide" evidence="2">
    <location>
        <begin position="1"/>
        <end position="33"/>
    </location>
</feature>
<protein>
    <submittedName>
        <fullName evidence="3">TRAP transporter substrate-binding protein DctP</fullName>
    </submittedName>
</protein>